<name>A0A8S5UHA4_9CAUD</name>
<evidence type="ECO:0000313" key="1">
    <source>
        <dbReference type="EMBL" id="DAF93778.1"/>
    </source>
</evidence>
<accession>A0A8S5UHA4</accession>
<reference evidence="1" key="1">
    <citation type="journal article" date="2021" name="Proc. Natl. Acad. Sci. U.S.A.">
        <title>A Catalog of Tens of Thousands of Viruses from Human Metagenomes Reveals Hidden Associations with Chronic Diseases.</title>
        <authorList>
            <person name="Tisza M.J."/>
            <person name="Buck C.B."/>
        </authorList>
    </citation>
    <scope>NUCLEOTIDE SEQUENCE</scope>
    <source>
        <strain evidence="1">Ctshb19</strain>
    </source>
</reference>
<proteinExistence type="predicted"/>
<dbReference type="EMBL" id="BK016086">
    <property type="protein sequence ID" value="DAF93778.1"/>
    <property type="molecule type" value="Genomic_DNA"/>
</dbReference>
<sequence length="88" mass="9905">MSEFIDPLGWLENATPEQRHGFELGLIYADMLQGSYGPWIITDGPRHLIHQMGRAMRCTAHIVYDTINTPVPMIAVTMTPIKPKLSIV</sequence>
<protein>
    <submittedName>
        <fullName evidence="1">Uncharacterized protein</fullName>
    </submittedName>
</protein>
<organism evidence="1">
    <name type="scientific">Myoviridae sp. ctshb19</name>
    <dbReference type="NCBI Taxonomy" id="2825194"/>
    <lineage>
        <taxon>Viruses</taxon>
        <taxon>Duplodnaviria</taxon>
        <taxon>Heunggongvirae</taxon>
        <taxon>Uroviricota</taxon>
        <taxon>Caudoviricetes</taxon>
    </lineage>
</organism>